<name>A0ABY6CSS3_9BACT</name>
<dbReference type="Proteomes" id="UP001065174">
    <property type="component" value="Chromosome"/>
</dbReference>
<keyword evidence="1" id="KW-0676">Redox-active center</keyword>
<proteinExistence type="predicted"/>
<dbReference type="EMBL" id="CP106679">
    <property type="protein sequence ID" value="UXP32498.1"/>
    <property type="molecule type" value="Genomic_DNA"/>
</dbReference>
<accession>A0ABY6CSS3</accession>
<protein>
    <submittedName>
        <fullName evidence="2">Rdx family protein</fullName>
    </submittedName>
</protein>
<evidence type="ECO:0000313" key="3">
    <source>
        <dbReference type="Proteomes" id="UP001065174"/>
    </source>
</evidence>
<organism evidence="2 3">
    <name type="scientific">Reichenbachiella agarivorans</name>
    <dbReference type="NCBI Taxonomy" id="2979464"/>
    <lineage>
        <taxon>Bacteria</taxon>
        <taxon>Pseudomonadati</taxon>
        <taxon>Bacteroidota</taxon>
        <taxon>Cytophagia</taxon>
        <taxon>Cytophagales</taxon>
        <taxon>Reichenbachiellaceae</taxon>
        <taxon>Reichenbachiella</taxon>
    </lineage>
</organism>
<dbReference type="SUPFAM" id="SSF52833">
    <property type="entry name" value="Thioredoxin-like"/>
    <property type="match status" value="1"/>
</dbReference>
<dbReference type="InterPro" id="IPR011893">
    <property type="entry name" value="Selenoprotein_Rdx-typ"/>
</dbReference>
<keyword evidence="3" id="KW-1185">Reference proteome</keyword>
<gene>
    <name evidence="2" type="ORF">N6H18_00720</name>
</gene>
<dbReference type="RefSeq" id="WP_262309933.1">
    <property type="nucleotide sequence ID" value="NZ_CP106679.1"/>
</dbReference>
<reference evidence="2" key="1">
    <citation type="submission" date="2022-09" db="EMBL/GenBank/DDBJ databases">
        <title>Comparative genomics and taxonomic characterization of three novel marine species of genus Reichenbachiella exhibiting antioxidant and polysaccharide degradation activities.</title>
        <authorList>
            <person name="Muhammad N."/>
            <person name="Lee Y.-J."/>
            <person name="Ko J."/>
            <person name="Kim S.-G."/>
        </authorList>
    </citation>
    <scope>NUCLEOTIDE SEQUENCE</scope>
    <source>
        <strain evidence="2">BKB1-1</strain>
    </source>
</reference>
<sequence>MSKHNVTIEYCKMCRWMMRASWMAQELLITFDEELDEVTLRQGTGGIYNVYVNDKLIFSRKEQGRFPEITELKQLVRDHIAPDKSLGHSDKG</sequence>
<evidence type="ECO:0000313" key="2">
    <source>
        <dbReference type="EMBL" id="UXP32498.1"/>
    </source>
</evidence>
<dbReference type="NCBIfam" id="TIGR02174">
    <property type="entry name" value="CXXU_selWTH"/>
    <property type="match status" value="1"/>
</dbReference>
<dbReference type="Gene3D" id="3.40.30.10">
    <property type="entry name" value="Glutaredoxin"/>
    <property type="match status" value="1"/>
</dbReference>
<dbReference type="InterPro" id="IPR036249">
    <property type="entry name" value="Thioredoxin-like_sf"/>
</dbReference>
<dbReference type="PANTHER" id="PTHR36417:SF2">
    <property type="entry name" value="SELENOPROTEIN DOMAIN PROTEIN (AFU_ORTHOLOGUE AFUA_1G05220)"/>
    <property type="match status" value="1"/>
</dbReference>
<dbReference type="Pfam" id="PF10262">
    <property type="entry name" value="Rdx"/>
    <property type="match status" value="1"/>
</dbReference>
<dbReference type="PANTHER" id="PTHR36417">
    <property type="entry name" value="SELENOPROTEIN DOMAIN PROTEIN (AFU_ORTHOLOGUE AFUA_1G05220)"/>
    <property type="match status" value="1"/>
</dbReference>
<evidence type="ECO:0000256" key="1">
    <source>
        <dbReference type="ARBA" id="ARBA00023284"/>
    </source>
</evidence>